<dbReference type="InterPro" id="IPR032259">
    <property type="entry name" value="HIBYL-CoA-H"/>
</dbReference>
<name>A0A1L8EPZ0_XENLA</name>
<organism evidence="9 10">
    <name type="scientific">Xenopus laevis</name>
    <name type="common">African clawed frog</name>
    <dbReference type="NCBI Taxonomy" id="8355"/>
    <lineage>
        <taxon>Eukaryota</taxon>
        <taxon>Metazoa</taxon>
        <taxon>Chordata</taxon>
        <taxon>Craniata</taxon>
        <taxon>Vertebrata</taxon>
        <taxon>Euteleostomi</taxon>
        <taxon>Amphibia</taxon>
        <taxon>Batrachia</taxon>
        <taxon>Anura</taxon>
        <taxon>Pipoidea</taxon>
        <taxon>Pipidae</taxon>
        <taxon>Xenopodinae</taxon>
        <taxon>Xenopus</taxon>
        <taxon>Xenopus</taxon>
    </lineage>
</organism>
<dbReference type="OrthoDB" id="1737613at2759"/>
<comment type="catalytic activity">
    <reaction evidence="1 7">
        <text>3-hydroxy-2-methylpropanoyl-CoA + H2O = 3-hydroxy-2-methylpropanoate + CoA + H(+)</text>
        <dbReference type="Rhea" id="RHEA:20888"/>
        <dbReference type="ChEBI" id="CHEBI:11805"/>
        <dbReference type="ChEBI" id="CHEBI:15377"/>
        <dbReference type="ChEBI" id="CHEBI:15378"/>
        <dbReference type="ChEBI" id="CHEBI:57287"/>
        <dbReference type="ChEBI" id="CHEBI:57340"/>
        <dbReference type="EC" id="3.1.2.4"/>
    </reaction>
</comment>
<comment type="function">
    <text evidence="6">Hydrolyzes 3-hydroxyisobutyryl-CoA (HIBYL-CoA), a saline catabolite. Has high activity toward isobutyryl-CoA. Could be an isobutyryl-CoA dehydrogenase that functions in valine catabolism. Also hydrolyzes 3-hydroxypropanoyl-CoA.</text>
</comment>
<reference evidence="10" key="1">
    <citation type="submission" date="2025-08" db="UniProtKB">
        <authorList>
            <consortium name="RefSeq"/>
        </authorList>
    </citation>
    <scope>IDENTIFICATION</scope>
    <source>
        <strain evidence="10">J_2021</strain>
        <tissue evidence="10">Erythrocytes</tissue>
    </source>
</reference>
<dbReference type="PANTHER" id="PTHR43176:SF3">
    <property type="entry name" value="3-HYDROXYISOBUTYRYL-COA HYDROLASE, MITOCHONDRIAL"/>
    <property type="match status" value="1"/>
</dbReference>
<dbReference type="GO" id="GO:0005739">
    <property type="term" value="C:mitochondrion"/>
    <property type="evidence" value="ECO:0000318"/>
    <property type="project" value="GO_Central"/>
</dbReference>
<dbReference type="KEGG" id="xla:108702296"/>
<dbReference type="Pfam" id="PF16113">
    <property type="entry name" value="ECH_2"/>
    <property type="match status" value="1"/>
</dbReference>
<dbReference type="RefSeq" id="XP_041434637.1">
    <property type="nucleotide sequence ID" value="XM_041578703.1"/>
</dbReference>
<dbReference type="InterPro" id="IPR029045">
    <property type="entry name" value="ClpP/crotonase-like_dom_sf"/>
</dbReference>
<keyword evidence="4" id="KW-0101">Branched-chain amino acid catabolism</keyword>
<dbReference type="PaxDb" id="8355-A0A1L8EPZ0"/>
<evidence type="ECO:0000313" key="10">
    <source>
        <dbReference type="RefSeq" id="XP_041434637.1"/>
    </source>
</evidence>
<accession>A0A1L8EPZ0</accession>
<keyword evidence="7" id="KW-0496">Mitochondrion</keyword>
<keyword evidence="9" id="KW-1185">Reference proteome</keyword>
<evidence type="ECO:0000256" key="4">
    <source>
        <dbReference type="ARBA" id="ARBA00022456"/>
    </source>
</evidence>
<dbReference type="EC" id="3.1.2.4" evidence="7"/>
<dbReference type="GO" id="GO:0003860">
    <property type="term" value="F:3-hydroxyisobutyryl-CoA hydrolase activity"/>
    <property type="evidence" value="ECO:0000318"/>
    <property type="project" value="GO_Central"/>
</dbReference>
<keyword evidence="5 7" id="KW-0378">Hydrolase</keyword>
<sequence length="181" mass="20094">MPETAIGLFPDVGGGYFLPRLPGRLGLYLALTGFRLKGSDVQKAGIATHFVESEKLPSLEQDLVAMKCPSKESVANVLDSYHKKSYAARDKPFVLTENLDKINSLFSGNSVEEIIENLKCDGSSFALKQLQRGHDFYKGVRAVLIDKDLKAKWKPELLEEVTDEYIDGCFTSLGSRDLKFS</sequence>
<evidence type="ECO:0000256" key="3">
    <source>
        <dbReference type="ARBA" id="ARBA00005254"/>
    </source>
</evidence>
<protein>
    <recommendedName>
        <fullName evidence="7">3-hydroxyisobutyryl-CoA hydrolase</fullName>
        <shortName evidence="7">HIB-CoA hydrolase</shortName>
        <shortName evidence="7">HIBYL-CoA-H</shortName>
        <ecNumber evidence="7">3.1.2.4</ecNumber>
    </recommendedName>
    <alternativeName>
        <fullName evidence="7">3-hydroxyisobutyryl-coenzyme A hydrolase</fullName>
    </alternativeName>
</protein>
<evidence type="ECO:0000259" key="8">
    <source>
        <dbReference type="Pfam" id="PF16113"/>
    </source>
</evidence>
<proteinExistence type="inferred from homology"/>
<dbReference type="GeneID" id="108702296"/>
<evidence type="ECO:0000256" key="7">
    <source>
        <dbReference type="RuleBase" id="RU369070"/>
    </source>
</evidence>
<dbReference type="CDD" id="cd06558">
    <property type="entry name" value="crotonase-like"/>
    <property type="match status" value="1"/>
</dbReference>
<dbReference type="InterPro" id="IPR045004">
    <property type="entry name" value="ECH_dom"/>
</dbReference>
<evidence type="ECO:0000256" key="2">
    <source>
        <dbReference type="ARBA" id="ARBA00005109"/>
    </source>
</evidence>
<dbReference type="UniPathway" id="UPA00362"/>
<dbReference type="CTD" id="108702296"/>
<dbReference type="PANTHER" id="PTHR43176">
    <property type="entry name" value="3-HYDROXYISOBUTYRYL-COA HYDROLASE-RELATED"/>
    <property type="match status" value="1"/>
</dbReference>
<dbReference type="Proteomes" id="UP000186698">
    <property type="component" value="Chromosome 9_10S"/>
</dbReference>
<evidence type="ECO:0000256" key="6">
    <source>
        <dbReference type="ARBA" id="ARBA00024871"/>
    </source>
</evidence>
<dbReference type="OMA" id="IDDEDWQ"/>
<dbReference type="AlphaFoldDB" id="A0A1L8EPZ0"/>
<dbReference type="SUPFAM" id="SSF52096">
    <property type="entry name" value="ClpP/crotonase"/>
    <property type="match status" value="1"/>
</dbReference>
<evidence type="ECO:0000313" key="9">
    <source>
        <dbReference type="Proteomes" id="UP000186698"/>
    </source>
</evidence>
<dbReference type="STRING" id="8355.A0A1L8EPZ0"/>
<dbReference type="GO" id="GO:0006574">
    <property type="term" value="P:L-valine catabolic process"/>
    <property type="evidence" value="ECO:0000318"/>
    <property type="project" value="GO_Central"/>
</dbReference>
<comment type="pathway">
    <text evidence="2 7">Amino-acid degradation; L-valine degradation.</text>
</comment>
<comment type="similarity">
    <text evidence="3 7">Belongs to the enoyl-CoA hydratase/isomerase family.</text>
</comment>
<gene>
    <name evidence="10" type="primary">hibch.S</name>
</gene>
<evidence type="ECO:0000256" key="1">
    <source>
        <dbReference type="ARBA" id="ARBA00001709"/>
    </source>
</evidence>
<evidence type="ECO:0000256" key="5">
    <source>
        <dbReference type="ARBA" id="ARBA00022801"/>
    </source>
</evidence>
<comment type="subcellular location">
    <subcellularLocation>
        <location evidence="7">Mitochondrion</location>
    </subcellularLocation>
</comment>
<dbReference type="Gene3D" id="3.90.226.10">
    <property type="entry name" value="2-enoyl-CoA Hydratase, Chain A, domain 1"/>
    <property type="match status" value="1"/>
</dbReference>
<feature type="domain" description="Enoyl-CoA hydratase/isomerase" evidence="8">
    <location>
        <begin position="1"/>
        <end position="130"/>
    </location>
</feature>